<dbReference type="Pfam" id="PF09826">
    <property type="entry name" value="Beta_propel"/>
    <property type="match status" value="1"/>
</dbReference>
<dbReference type="Proteomes" id="UP001153069">
    <property type="component" value="Unassembled WGS sequence"/>
</dbReference>
<feature type="region of interest" description="Disordered" evidence="1">
    <location>
        <begin position="35"/>
        <end position="57"/>
    </location>
</feature>
<organism evidence="3 4">
    <name type="scientific">Seminavis robusta</name>
    <dbReference type="NCBI Taxonomy" id="568900"/>
    <lineage>
        <taxon>Eukaryota</taxon>
        <taxon>Sar</taxon>
        <taxon>Stramenopiles</taxon>
        <taxon>Ochrophyta</taxon>
        <taxon>Bacillariophyta</taxon>
        <taxon>Bacillariophyceae</taxon>
        <taxon>Bacillariophycidae</taxon>
        <taxon>Naviculales</taxon>
        <taxon>Naviculaceae</taxon>
        <taxon>Seminavis</taxon>
    </lineage>
</organism>
<protein>
    <submittedName>
        <fullName evidence="3">Beta propeller domain protein</fullName>
    </submittedName>
</protein>
<name>A0A9N8D6S5_9STRA</name>
<feature type="region of interest" description="Disordered" evidence="1">
    <location>
        <begin position="101"/>
        <end position="166"/>
    </location>
</feature>
<proteinExistence type="predicted"/>
<reference evidence="3" key="1">
    <citation type="submission" date="2020-06" db="EMBL/GenBank/DDBJ databases">
        <authorList>
            <consortium name="Plant Systems Biology data submission"/>
        </authorList>
    </citation>
    <scope>NUCLEOTIDE SEQUENCE</scope>
    <source>
        <strain evidence="3">D6</strain>
    </source>
</reference>
<keyword evidence="2" id="KW-0472">Membrane</keyword>
<feature type="transmembrane region" description="Helical" evidence="2">
    <location>
        <begin position="67"/>
        <end position="90"/>
    </location>
</feature>
<gene>
    <name evidence="3" type="ORF">SEMRO_2_G001370.1</name>
</gene>
<dbReference type="OrthoDB" id="10264491at2759"/>
<keyword evidence="4" id="KW-1185">Reference proteome</keyword>
<evidence type="ECO:0000256" key="2">
    <source>
        <dbReference type="SAM" id="Phobius"/>
    </source>
</evidence>
<accession>A0A9N8D6S5</accession>
<evidence type="ECO:0000313" key="3">
    <source>
        <dbReference type="EMBL" id="CAB9496161.1"/>
    </source>
</evidence>
<feature type="compositionally biased region" description="Polar residues" evidence="1">
    <location>
        <begin position="120"/>
        <end position="151"/>
    </location>
</feature>
<comment type="caution">
    <text evidence="3">The sequence shown here is derived from an EMBL/GenBank/DDBJ whole genome shotgun (WGS) entry which is preliminary data.</text>
</comment>
<sequence>MGQQISAEIGTGFGADFCANLDDIMETKTDEENGGTEIIATGPLRPATKPEPTCQEKEQPLRPFKRILWIVILIVLIFATLAATVSLVYLKLMKDDADQGADLSYGETPIRPTTEETGVLPTSQSDSLGGGSVDQNLVVNETRTRNNTMFQTETDSGSESEAEDESVPTSAAIFFHNLPFDRVELPPFDSGVLQGYANETDFEQDLAEAAKFLINRVALRNLGAAEAAGSVDTGGGGGWGANSMLMNDSNEYSWRGATTHSEEPQGFFDVTDYETNNQENGINEADAVKADDEYVYAAYGNYVVVWDKDGNQVTQVKISASESEEDDMESSDGSAGGSIFARSYVASLASGRKPHVESLLLAGHNLVVIVSSYRSGNSSEGNPLLQNYLQTQVHTYSTHLNGTLFHLGATEINGRFLDARAVGSVVHIATSSSIDTYTSLVAPFDRVKNYPTLSNEEYIAQVRRQASEFVIPQFIQRMKSELKGEVGKLPNLLRINQWQPPAALDGSLVDESFAKVFAHVFAGGVINSVALITSFDASAVKVDASTMSGELITTTSAFLSPSQRAHLYATSTKLVLATRTGSWNAPQKAMEEVTHLVVLDTIGTDESSEESVSTNFVATGTVRGYLLNPYSLDIVGGRLRTATTISRRWRLHGRPQLSSNIVAVGNSHGIDVSDRSAGQEEESVAETPATDNFITVLDLDNDLQELGSVALGEAGEVISAVRFFDDVAYCVTFEQTDPFYVVDMDNVEILGSFKLNGFSNYLHPLNDDNTLLVGIGQNVSEDGMPSGFMVTVFNVTDATNPEALVSYSVDDSPPDSSAAIQSTAQWDYKSFRYVDGKLIVPLDVVAYSTEGSTADSIRQTILGRFEGFVVFNVSPETIEEHVRISHNTLSCHYCGYLTPRSFVYDGNVMTVEGQIVSSTNLETKAEQWAFHVQIEGEDPRCCY</sequence>
<keyword evidence="2" id="KW-0812">Transmembrane</keyword>
<dbReference type="AlphaFoldDB" id="A0A9N8D6S5"/>
<feature type="compositionally biased region" description="Acidic residues" evidence="1">
    <location>
        <begin position="156"/>
        <end position="166"/>
    </location>
</feature>
<dbReference type="InterPro" id="IPR019198">
    <property type="entry name" value="Beta_propeller_containing"/>
</dbReference>
<dbReference type="EMBL" id="CAICTM010000002">
    <property type="protein sequence ID" value="CAB9496161.1"/>
    <property type="molecule type" value="Genomic_DNA"/>
</dbReference>
<keyword evidence="2" id="KW-1133">Transmembrane helix</keyword>
<evidence type="ECO:0000256" key="1">
    <source>
        <dbReference type="SAM" id="MobiDB-lite"/>
    </source>
</evidence>
<evidence type="ECO:0000313" key="4">
    <source>
        <dbReference type="Proteomes" id="UP001153069"/>
    </source>
</evidence>